<gene>
    <name evidence="1" type="ORF">HRJ53_24235</name>
</gene>
<evidence type="ECO:0000313" key="1">
    <source>
        <dbReference type="EMBL" id="MBA0088105.1"/>
    </source>
</evidence>
<keyword evidence="2" id="KW-1185">Reference proteome</keyword>
<evidence type="ECO:0000313" key="2">
    <source>
        <dbReference type="Proteomes" id="UP000567293"/>
    </source>
</evidence>
<sequence length="145" mass="16012">EYGVLPFAHTSGDTYVYFTQSNVLAVGDVVQPGRLPMLDWPTNGWIGGMQEAHRTLLRLANDTTRIVPGVGPVMTKADLQASLDTVTKIREHLVKLIKQGMGPKDMIQARAMKDFESQLAGDPDEFIYTAYRGLWAHARELGGIV</sequence>
<dbReference type="AlphaFoldDB" id="A0A7V8NVP0"/>
<proteinExistence type="predicted"/>
<dbReference type="Gene3D" id="3.60.15.10">
    <property type="entry name" value="Ribonuclease Z/Hydroxyacylglutathione hydrolase-like"/>
    <property type="match status" value="1"/>
</dbReference>
<dbReference type="Proteomes" id="UP000567293">
    <property type="component" value="Unassembled WGS sequence"/>
</dbReference>
<accession>A0A7V8NVP0</accession>
<feature type="non-terminal residue" evidence="1">
    <location>
        <position position="1"/>
    </location>
</feature>
<name>A0A7V8NVP0_9BACT</name>
<protein>
    <submittedName>
        <fullName evidence="1">Uncharacterized protein</fullName>
    </submittedName>
</protein>
<reference evidence="1" key="1">
    <citation type="submission" date="2020-06" db="EMBL/GenBank/DDBJ databases">
        <title>Legume-microbial interactions unlock mineral nutrients during tropical forest succession.</title>
        <authorList>
            <person name="Epihov D.Z."/>
        </authorList>
    </citation>
    <scope>NUCLEOTIDE SEQUENCE [LARGE SCALE GENOMIC DNA]</scope>
    <source>
        <strain evidence="1">Pan2503</strain>
    </source>
</reference>
<organism evidence="1 2">
    <name type="scientific">Candidatus Acidiferrum panamense</name>
    <dbReference type="NCBI Taxonomy" id="2741543"/>
    <lineage>
        <taxon>Bacteria</taxon>
        <taxon>Pseudomonadati</taxon>
        <taxon>Acidobacteriota</taxon>
        <taxon>Terriglobia</taxon>
        <taxon>Candidatus Acidiferrales</taxon>
        <taxon>Candidatus Acidiferrum</taxon>
    </lineage>
</organism>
<dbReference type="EMBL" id="JACDQQ010002340">
    <property type="protein sequence ID" value="MBA0088105.1"/>
    <property type="molecule type" value="Genomic_DNA"/>
</dbReference>
<dbReference type="SUPFAM" id="SSF56281">
    <property type="entry name" value="Metallo-hydrolase/oxidoreductase"/>
    <property type="match status" value="1"/>
</dbReference>
<dbReference type="InterPro" id="IPR036866">
    <property type="entry name" value="RibonucZ/Hydroxyglut_hydro"/>
</dbReference>
<comment type="caution">
    <text evidence="1">The sequence shown here is derived from an EMBL/GenBank/DDBJ whole genome shotgun (WGS) entry which is preliminary data.</text>
</comment>